<organism evidence="1 2">
    <name type="scientific">Trichomalopsis sarcophagae</name>
    <dbReference type="NCBI Taxonomy" id="543379"/>
    <lineage>
        <taxon>Eukaryota</taxon>
        <taxon>Metazoa</taxon>
        <taxon>Ecdysozoa</taxon>
        <taxon>Arthropoda</taxon>
        <taxon>Hexapoda</taxon>
        <taxon>Insecta</taxon>
        <taxon>Pterygota</taxon>
        <taxon>Neoptera</taxon>
        <taxon>Endopterygota</taxon>
        <taxon>Hymenoptera</taxon>
        <taxon>Apocrita</taxon>
        <taxon>Proctotrupomorpha</taxon>
        <taxon>Chalcidoidea</taxon>
        <taxon>Pteromalidae</taxon>
        <taxon>Pteromalinae</taxon>
        <taxon>Trichomalopsis</taxon>
    </lineage>
</organism>
<proteinExistence type="predicted"/>
<accession>A0A232EKG1</accession>
<protein>
    <submittedName>
        <fullName evidence="1">Uncharacterized protein</fullName>
    </submittedName>
</protein>
<dbReference type="EMBL" id="NNAY01003795">
    <property type="protein sequence ID" value="OXU18854.1"/>
    <property type="molecule type" value="Genomic_DNA"/>
</dbReference>
<dbReference type="AlphaFoldDB" id="A0A232EKG1"/>
<sequence length="87" mass="10470">MRGIRTVGGKIKKEIKNVLKEKLNAEIYIKKRGLALQLESMENKIKIMRKKNLLRRLNLWLEDDLTDREREIQVWLEKIIRRKEKGA</sequence>
<name>A0A232EKG1_9HYME</name>
<keyword evidence="2" id="KW-1185">Reference proteome</keyword>
<dbReference type="OrthoDB" id="7700068at2759"/>
<evidence type="ECO:0000313" key="1">
    <source>
        <dbReference type="EMBL" id="OXU18854.1"/>
    </source>
</evidence>
<evidence type="ECO:0000313" key="2">
    <source>
        <dbReference type="Proteomes" id="UP000215335"/>
    </source>
</evidence>
<reference evidence="1 2" key="1">
    <citation type="journal article" date="2017" name="Curr. Biol.">
        <title>The Evolution of Venom by Co-option of Single-Copy Genes.</title>
        <authorList>
            <person name="Martinson E.O."/>
            <person name="Mrinalini"/>
            <person name="Kelkar Y.D."/>
            <person name="Chang C.H."/>
            <person name="Werren J.H."/>
        </authorList>
    </citation>
    <scope>NUCLEOTIDE SEQUENCE [LARGE SCALE GENOMIC DNA]</scope>
    <source>
        <strain evidence="1 2">Alberta</strain>
        <tissue evidence="1">Whole body</tissue>
    </source>
</reference>
<dbReference type="Proteomes" id="UP000215335">
    <property type="component" value="Unassembled WGS sequence"/>
</dbReference>
<gene>
    <name evidence="1" type="ORF">TSAR_002341</name>
</gene>
<comment type="caution">
    <text evidence="1">The sequence shown here is derived from an EMBL/GenBank/DDBJ whole genome shotgun (WGS) entry which is preliminary data.</text>
</comment>